<dbReference type="InterPro" id="IPR007712">
    <property type="entry name" value="RelE/ParE_toxin"/>
</dbReference>
<dbReference type="EMBL" id="CP053923">
    <property type="protein sequence ID" value="QNT71076.1"/>
    <property type="molecule type" value="Genomic_DNA"/>
</dbReference>
<dbReference type="Proteomes" id="UP000516369">
    <property type="component" value="Chromosome"/>
</dbReference>
<evidence type="ECO:0000313" key="2">
    <source>
        <dbReference type="EMBL" id="QNT71076.1"/>
    </source>
</evidence>
<protein>
    <submittedName>
        <fullName evidence="2">Type II toxin-antitoxin system RelE/ParE family toxin</fullName>
    </submittedName>
</protein>
<evidence type="ECO:0000313" key="3">
    <source>
        <dbReference type="Proteomes" id="UP000516369"/>
    </source>
</evidence>
<dbReference type="AlphaFoldDB" id="A0A7H1N5U0"/>
<accession>A0A7H1N5U0</accession>
<dbReference type="InterPro" id="IPR035093">
    <property type="entry name" value="RelE/ParE_toxin_dom_sf"/>
</dbReference>
<organism evidence="2 3">
    <name type="scientific">Defluviicoccus vanus</name>
    <dbReference type="NCBI Taxonomy" id="111831"/>
    <lineage>
        <taxon>Bacteria</taxon>
        <taxon>Pseudomonadati</taxon>
        <taxon>Pseudomonadota</taxon>
        <taxon>Alphaproteobacteria</taxon>
        <taxon>Rhodospirillales</taxon>
        <taxon>Rhodospirillaceae</taxon>
        <taxon>Defluviicoccus</taxon>
    </lineage>
</organism>
<dbReference type="Pfam" id="PF05016">
    <property type="entry name" value="ParE_toxin"/>
    <property type="match status" value="1"/>
</dbReference>
<name>A0A7H1N5U0_9PROT</name>
<proteinExistence type="predicted"/>
<dbReference type="KEGG" id="dvn:HQ394_02020"/>
<keyword evidence="3" id="KW-1185">Reference proteome</keyword>
<keyword evidence="1" id="KW-1277">Toxin-antitoxin system</keyword>
<gene>
    <name evidence="2" type="ORF">HQ394_02020</name>
</gene>
<dbReference type="RefSeq" id="WP_190263073.1">
    <property type="nucleotide sequence ID" value="NZ_CP053923.1"/>
</dbReference>
<dbReference type="Gene3D" id="3.30.2310.20">
    <property type="entry name" value="RelE-like"/>
    <property type="match status" value="1"/>
</dbReference>
<reference evidence="2 3" key="1">
    <citation type="submission" date="2020-05" db="EMBL/GenBank/DDBJ databases">
        <title>Complete closed genome sequence of Defluviicoccus vanus.</title>
        <authorList>
            <person name="Bessarab I."/>
            <person name="Arumugam K."/>
            <person name="Maszenan A.M."/>
            <person name="Seviour R.J."/>
            <person name="Williams R.B."/>
        </authorList>
    </citation>
    <scope>NUCLEOTIDE SEQUENCE [LARGE SCALE GENOMIC DNA]</scope>
    <source>
        <strain evidence="2 3">Ben 114</strain>
    </source>
</reference>
<evidence type="ECO:0000256" key="1">
    <source>
        <dbReference type="ARBA" id="ARBA00022649"/>
    </source>
</evidence>
<sequence>MNAPLVLRLTEAAEADLVEIWVTIASEASESIASNFVHALRSSFEPLQSFPLSGPEREHLAPGLRVTFHQKYAIYYLVRPGELVIGARHSWCARHHVHRRARRTHISRVLTTIPLIRSRHPPVLRAAVGRPSYGTAQLLAHLAPNPFWAFGRGSLLLRISPGWPWPAVIPSAVAPAAFVLGRGSKPPTHDVPFG</sequence>